<gene>
    <name evidence="1" type="ORF">ACO22_07847</name>
</gene>
<reference evidence="1 2" key="1">
    <citation type="submission" date="2016-06" db="EMBL/GenBank/DDBJ databases">
        <authorList>
            <person name="Kjaerup R.B."/>
            <person name="Dalgaard T.S."/>
            <person name="Juul-Madsen H.R."/>
        </authorList>
    </citation>
    <scope>NUCLEOTIDE SEQUENCE [LARGE SCALE GENOMIC DNA]</scope>
    <source>
        <strain evidence="1 2">Pb300</strain>
    </source>
</reference>
<protein>
    <submittedName>
        <fullName evidence="1">Uncharacterized protein</fullName>
    </submittedName>
</protein>
<dbReference type="Proteomes" id="UP000242814">
    <property type="component" value="Unassembled WGS sequence"/>
</dbReference>
<sequence length="92" mass="9633">MVATGFSGQCLRVDGAVKQIAIVKEIVTGPGNGVTNYSLCRCDDVSTAIDPPQQPTKTIHFVPGGTFGYPPILPLAEREAGDGYKPGQPADM</sequence>
<evidence type="ECO:0000313" key="2">
    <source>
        <dbReference type="Proteomes" id="UP000242814"/>
    </source>
</evidence>
<accession>A0A1D2J3J0</accession>
<proteinExistence type="predicted"/>
<comment type="caution">
    <text evidence="1">The sequence shown here is derived from an EMBL/GenBank/DDBJ whole genome shotgun (WGS) entry which is preliminary data.</text>
</comment>
<dbReference type="AlphaFoldDB" id="A0A1D2J3J0"/>
<name>A0A1D2J3J0_PARBR</name>
<organism evidence="1 2">
    <name type="scientific">Paracoccidioides brasiliensis</name>
    <dbReference type="NCBI Taxonomy" id="121759"/>
    <lineage>
        <taxon>Eukaryota</taxon>
        <taxon>Fungi</taxon>
        <taxon>Dikarya</taxon>
        <taxon>Ascomycota</taxon>
        <taxon>Pezizomycotina</taxon>
        <taxon>Eurotiomycetes</taxon>
        <taxon>Eurotiomycetidae</taxon>
        <taxon>Onygenales</taxon>
        <taxon>Ajellomycetaceae</taxon>
        <taxon>Paracoccidioides</taxon>
    </lineage>
</organism>
<evidence type="ECO:0000313" key="1">
    <source>
        <dbReference type="EMBL" id="ODH12853.1"/>
    </source>
</evidence>
<dbReference type="EMBL" id="LZYO01000707">
    <property type="protein sequence ID" value="ODH12853.1"/>
    <property type="molecule type" value="Genomic_DNA"/>
</dbReference>